<evidence type="ECO:0000256" key="3">
    <source>
        <dbReference type="ARBA" id="ARBA00022519"/>
    </source>
</evidence>
<keyword evidence="10" id="KW-1185">Reference proteome</keyword>
<dbReference type="InterPro" id="IPR010656">
    <property type="entry name" value="DctM"/>
</dbReference>
<evidence type="ECO:0000256" key="7">
    <source>
        <dbReference type="RuleBase" id="RU369079"/>
    </source>
</evidence>
<dbReference type="PIRSF" id="PIRSF006066">
    <property type="entry name" value="HI0050"/>
    <property type="match status" value="1"/>
</dbReference>
<comment type="subunit">
    <text evidence="7">The complex comprises the extracytoplasmic solute receptor protein and the two transmembrane proteins.</text>
</comment>
<comment type="subcellular location">
    <subcellularLocation>
        <location evidence="1 7">Cell inner membrane</location>
        <topology evidence="1 7">Multi-pass membrane protein</topology>
    </subcellularLocation>
</comment>
<protein>
    <recommendedName>
        <fullName evidence="7">TRAP transporter large permease protein</fullName>
    </recommendedName>
</protein>
<feature type="transmembrane region" description="Helical" evidence="7">
    <location>
        <begin position="171"/>
        <end position="192"/>
    </location>
</feature>
<keyword evidence="3 7" id="KW-0997">Cell inner membrane</keyword>
<organism evidence="9 10">
    <name type="scientific">Pseudaquabacterium inlustre</name>
    <dbReference type="NCBI Taxonomy" id="2984192"/>
    <lineage>
        <taxon>Bacteria</taxon>
        <taxon>Pseudomonadati</taxon>
        <taxon>Pseudomonadota</taxon>
        <taxon>Betaproteobacteria</taxon>
        <taxon>Burkholderiales</taxon>
        <taxon>Sphaerotilaceae</taxon>
        <taxon>Pseudaquabacterium</taxon>
    </lineage>
</organism>
<feature type="transmembrane region" description="Helical" evidence="7">
    <location>
        <begin position="139"/>
        <end position="165"/>
    </location>
</feature>
<feature type="transmembrane region" description="Helical" evidence="7">
    <location>
        <begin position="276"/>
        <end position="295"/>
    </location>
</feature>
<feature type="transmembrane region" description="Helical" evidence="7">
    <location>
        <begin position="395"/>
        <end position="419"/>
    </location>
</feature>
<dbReference type="PANTHER" id="PTHR33362">
    <property type="entry name" value="SIALIC ACID TRAP TRANSPORTER PERMEASE PROTEIN SIAT-RELATED"/>
    <property type="match status" value="1"/>
</dbReference>
<feature type="transmembrane region" description="Helical" evidence="7">
    <location>
        <begin position="54"/>
        <end position="74"/>
    </location>
</feature>
<feature type="transmembrane region" description="Helical" evidence="7">
    <location>
        <begin position="355"/>
        <end position="375"/>
    </location>
</feature>
<evidence type="ECO:0000256" key="4">
    <source>
        <dbReference type="ARBA" id="ARBA00022692"/>
    </source>
</evidence>
<dbReference type="Proteomes" id="UP001365405">
    <property type="component" value="Unassembled WGS sequence"/>
</dbReference>
<feature type="transmembrane region" description="Helical" evidence="7">
    <location>
        <begin position="315"/>
        <end position="343"/>
    </location>
</feature>
<evidence type="ECO:0000313" key="9">
    <source>
        <dbReference type="EMBL" id="MEK8050956.1"/>
    </source>
</evidence>
<accession>A0ABU9CJ99</accession>
<comment type="caution">
    <text evidence="9">The sequence shown here is derived from an EMBL/GenBank/DDBJ whole genome shotgun (WGS) entry which is preliminary data.</text>
</comment>
<evidence type="ECO:0000256" key="1">
    <source>
        <dbReference type="ARBA" id="ARBA00004429"/>
    </source>
</evidence>
<keyword evidence="5 7" id="KW-1133">Transmembrane helix</keyword>
<feature type="transmembrane region" description="Helical" evidence="7">
    <location>
        <begin position="213"/>
        <end position="234"/>
    </location>
</feature>
<evidence type="ECO:0000313" key="10">
    <source>
        <dbReference type="Proteomes" id="UP001365405"/>
    </source>
</evidence>
<dbReference type="Pfam" id="PF06808">
    <property type="entry name" value="DctM"/>
    <property type="match status" value="1"/>
</dbReference>
<evidence type="ECO:0000259" key="8">
    <source>
        <dbReference type="Pfam" id="PF06808"/>
    </source>
</evidence>
<proteinExistence type="inferred from homology"/>
<dbReference type="NCBIfam" id="TIGR00786">
    <property type="entry name" value="dctM"/>
    <property type="match status" value="1"/>
</dbReference>
<feature type="transmembrane region" description="Helical" evidence="7">
    <location>
        <begin position="6"/>
        <end position="33"/>
    </location>
</feature>
<sequence length="426" mass="44586">MTVFVFLGSLLAAMAIGLPIAYALLASGVALMWHLDMFDAQILAQNVVNGADSFPLLAVPFFMLAGEIMNVGGLSRRIVDLAITLVGHRRGGLGFVAILAAVMMAALSGSAVADTAALAALLLPMMVRAGHDKAKAGGLIASAGIIAPVIPPSIGFVVFGVAANLSIGKLFLAGIVPGILMGVSIAIAWWWVAKKEAITPPPKASTAARLKALRESAWALFLPVIVVVGLKFGVFTPTEAAVVAAVYALFVAMVVYRELSLHQIGEVFMAAAKTTAVIMFLVAAAMVSAWLITVADIPSKMIALLQPFMGNQTLLLIAIMVLVMAVGTAMDMTPTILIMTPVLMPVIKAAGIDPIYFGVLFIINNAIGLITPPVGTVLNVVAGVGKMKMDDVTRGVMPFMIAEFTVMFLMVLFPSIVTVPAKWFAN</sequence>
<evidence type="ECO:0000256" key="6">
    <source>
        <dbReference type="ARBA" id="ARBA00023136"/>
    </source>
</evidence>
<gene>
    <name evidence="9" type="ORF">AACH10_11970</name>
</gene>
<evidence type="ECO:0000256" key="2">
    <source>
        <dbReference type="ARBA" id="ARBA00022475"/>
    </source>
</evidence>
<dbReference type="PANTHER" id="PTHR33362:SF4">
    <property type="entry name" value="2,3-DIKETO-L-GULONATE TRAP TRANSPORTER LARGE PERMEASE PROTEIN YIAN"/>
    <property type="match status" value="1"/>
</dbReference>
<dbReference type="EMBL" id="JBBUTH010000007">
    <property type="protein sequence ID" value="MEK8050956.1"/>
    <property type="molecule type" value="Genomic_DNA"/>
</dbReference>
<feature type="transmembrane region" description="Helical" evidence="7">
    <location>
        <begin position="94"/>
        <end position="127"/>
    </location>
</feature>
<keyword evidence="6 7" id="KW-0472">Membrane</keyword>
<feature type="domain" description="TRAP C4-dicarboxylate transport system permease DctM subunit" evidence="8">
    <location>
        <begin position="7"/>
        <end position="415"/>
    </location>
</feature>
<dbReference type="InterPro" id="IPR004681">
    <property type="entry name" value="TRAP_DctM"/>
</dbReference>
<keyword evidence="2" id="KW-1003">Cell membrane</keyword>
<name>A0ABU9CJ99_9BURK</name>
<reference evidence="9 10" key="1">
    <citation type="submission" date="2024-04" db="EMBL/GenBank/DDBJ databases">
        <title>Novel species of the genus Ideonella isolated from streams.</title>
        <authorList>
            <person name="Lu H."/>
        </authorList>
    </citation>
    <scope>NUCLEOTIDE SEQUENCE [LARGE SCALE GENOMIC DNA]</scope>
    <source>
        <strain evidence="9 10">DXS22W</strain>
    </source>
</reference>
<comment type="similarity">
    <text evidence="7">Belongs to the TRAP transporter large permease family.</text>
</comment>
<comment type="function">
    <text evidence="7">Part of the tripartite ATP-independent periplasmic (TRAP) transport system.</text>
</comment>
<keyword evidence="4 7" id="KW-0812">Transmembrane</keyword>
<dbReference type="RefSeq" id="WP_341410650.1">
    <property type="nucleotide sequence ID" value="NZ_JBBUTH010000007.1"/>
</dbReference>
<feature type="transmembrane region" description="Helical" evidence="7">
    <location>
        <begin position="240"/>
        <end position="256"/>
    </location>
</feature>
<keyword evidence="7" id="KW-0813">Transport</keyword>
<evidence type="ECO:0000256" key="5">
    <source>
        <dbReference type="ARBA" id="ARBA00022989"/>
    </source>
</evidence>